<dbReference type="Pfam" id="PF20862">
    <property type="entry name" value="DUF6843"/>
    <property type="match status" value="1"/>
</dbReference>
<feature type="domain" description="DUF6843" evidence="1">
    <location>
        <begin position="12"/>
        <end position="71"/>
    </location>
</feature>
<dbReference type="InterPro" id="IPR049293">
    <property type="entry name" value="DUF6843"/>
</dbReference>
<dbReference type="Proteomes" id="UP001432059">
    <property type="component" value="Chromosome"/>
</dbReference>
<name>A0AAU0EYS4_9FLAO</name>
<evidence type="ECO:0000313" key="3">
    <source>
        <dbReference type="Proteomes" id="UP001432059"/>
    </source>
</evidence>
<evidence type="ECO:0000259" key="1">
    <source>
        <dbReference type="Pfam" id="PF20862"/>
    </source>
</evidence>
<keyword evidence="3" id="KW-1185">Reference proteome</keyword>
<sequence length="173" mass="20516">MYLLEQWCYKAESEIFILPDNFEGAVIVLYNEKDGEPEKYDKKGNRVYDIPENGLLKTRFKFQDGWRDIKYIQRNGVQLRYLLPSDNVWNDTITKRRNDSIYVFNASYSDDYWFLVGKIKDIDSLGKEMDKKWELFSNPVILKEGDSIGNVRHNKNFDKIKGPQLAVVFFQSY</sequence>
<organism evidence="2 3">
    <name type="scientific">Bergeyella porcorum</name>
    <dbReference type="NCBI Taxonomy" id="1735111"/>
    <lineage>
        <taxon>Bacteria</taxon>
        <taxon>Pseudomonadati</taxon>
        <taxon>Bacteroidota</taxon>
        <taxon>Flavobacteriia</taxon>
        <taxon>Flavobacteriales</taxon>
        <taxon>Weeksellaceae</taxon>
        <taxon>Bergeyella</taxon>
    </lineage>
</organism>
<evidence type="ECO:0000313" key="2">
    <source>
        <dbReference type="EMBL" id="WOC50896.1"/>
    </source>
</evidence>
<protein>
    <recommendedName>
        <fullName evidence="1">DUF6843 domain-containing protein</fullName>
    </recommendedName>
</protein>
<gene>
    <name evidence="2" type="ORF">BPO_0249</name>
</gene>
<proteinExistence type="predicted"/>
<reference evidence="2" key="1">
    <citation type="submission" date="2023-10" db="EMBL/GenBank/DDBJ databases">
        <title>Characterization and whole genome sequencing of a novel strain of Bergeyella porcorum QD2021 isolated from pig.</title>
        <authorList>
            <person name="Liu G."/>
            <person name="Chen C."/>
            <person name="Han X."/>
        </authorList>
    </citation>
    <scope>NUCLEOTIDE SEQUENCE</scope>
    <source>
        <strain evidence="2">QD2021</strain>
    </source>
</reference>
<dbReference type="AlphaFoldDB" id="A0AAU0EYS4"/>
<dbReference type="KEGG" id="bpor:BPO_0249"/>
<dbReference type="EMBL" id="CP136426">
    <property type="protein sequence ID" value="WOC50896.1"/>
    <property type="molecule type" value="Genomic_DNA"/>
</dbReference>
<accession>A0AAU0EYS4</accession>